<evidence type="ECO:0000256" key="1">
    <source>
        <dbReference type="SAM" id="MobiDB-lite"/>
    </source>
</evidence>
<dbReference type="AlphaFoldDB" id="A0A4Y2QIB0"/>
<feature type="region of interest" description="Disordered" evidence="1">
    <location>
        <begin position="47"/>
        <end position="79"/>
    </location>
</feature>
<protein>
    <submittedName>
        <fullName evidence="2">Uncharacterized protein</fullName>
    </submittedName>
</protein>
<gene>
    <name evidence="2" type="ORF">AVEN_242090_1</name>
</gene>
<sequence>MKFGANDSKWWNSKDLKIRNIIRRFQYLGPRCEASYRKKDLPTLRPRCEASNRTKDLPTLGPRIEDRNEKNVGEQESGA</sequence>
<name>A0A4Y2QIB0_ARAVE</name>
<accession>A0A4Y2QIB0</accession>
<feature type="compositionally biased region" description="Basic and acidic residues" evidence="1">
    <location>
        <begin position="47"/>
        <end position="56"/>
    </location>
</feature>
<keyword evidence="3" id="KW-1185">Reference proteome</keyword>
<reference evidence="2 3" key="1">
    <citation type="journal article" date="2019" name="Sci. Rep.">
        <title>Orb-weaving spider Araneus ventricosus genome elucidates the spidroin gene catalogue.</title>
        <authorList>
            <person name="Kono N."/>
            <person name="Nakamura H."/>
            <person name="Ohtoshi R."/>
            <person name="Moran D.A.P."/>
            <person name="Shinohara A."/>
            <person name="Yoshida Y."/>
            <person name="Fujiwara M."/>
            <person name="Mori M."/>
            <person name="Tomita M."/>
            <person name="Arakawa K."/>
        </authorList>
    </citation>
    <scope>NUCLEOTIDE SEQUENCE [LARGE SCALE GENOMIC DNA]</scope>
</reference>
<dbReference type="Proteomes" id="UP000499080">
    <property type="component" value="Unassembled WGS sequence"/>
</dbReference>
<feature type="compositionally biased region" description="Basic and acidic residues" evidence="1">
    <location>
        <begin position="63"/>
        <end position="73"/>
    </location>
</feature>
<proteinExistence type="predicted"/>
<organism evidence="2 3">
    <name type="scientific">Araneus ventricosus</name>
    <name type="common">Orbweaver spider</name>
    <name type="synonym">Epeira ventricosa</name>
    <dbReference type="NCBI Taxonomy" id="182803"/>
    <lineage>
        <taxon>Eukaryota</taxon>
        <taxon>Metazoa</taxon>
        <taxon>Ecdysozoa</taxon>
        <taxon>Arthropoda</taxon>
        <taxon>Chelicerata</taxon>
        <taxon>Arachnida</taxon>
        <taxon>Araneae</taxon>
        <taxon>Araneomorphae</taxon>
        <taxon>Entelegynae</taxon>
        <taxon>Araneoidea</taxon>
        <taxon>Araneidae</taxon>
        <taxon>Araneus</taxon>
    </lineage>
</organism>
<evidence type="ECO:0000313" key="2">
    <source>
        <dbReference type="EMBL" id="GBN63034.1"/>
    </source>
</evidence>
<dbReference type="EMBL" id="BGPR01013961">
    <property type="protein sequence ID" value="GBN63034.1"/>
    <property type="molecule type" value="Genomic_DNA"/>
</dbReference>
<comment type="caution">
    <text evidence="2">The sequence shown here is derived from an EMBL/GenBank/DDBJ whole genome shotgun (WGS) entry which is preliminary data.</text>
</comment>
<evidence type="ECO:0000313" key="3">
    <source>
        <dbReference type="Proteomes" id="UP000499080"/>
    </source>
</evidence>